<accession>A0A2X0QX71</accession>
<evidence type="ECO:0000313" key="1">
    <source>
        <dbReference type="EMBL" id="SPS06147.1"/>
    </source>
</evidence>
<protein>
    <submittedName>
        <fullName evidence="1">Uncharacterized protein</fullName>
    </submittedName>
</protein>
<dbReference type="AlphaFoldDB" id="A0A2X0QX71"/>
<gene>
    <name evidence="1" type="ORF">NITFAB_1737</name>
</gene>
<dbReference type="EMBL" id="LS423452">
    <property type="protein sequence ID" value="SPS06147.1"/>
    <property type="molecule type" value="Genomic_DNA"/>
</dbReference>
<proteinExistence type="predicted"/>
<name>A0A2X0QX71_9PROT</name>
<reference evidence="1" key="1">
    <citation type="submission" date="2018-05" db="EMBL/GenBank/DDBJ databases">
        <authorList>
            <person name="Lanie J.A."/>
            <person name="Ng W.-L."/>
            <person name="Kazmierczak K.M."/>
            <person name="Andrzejewski T.M."/>
            <person name="Davidsen T.M."/>
            <person name="Wayne K.J."/>
            <person name="Tettelin H."/>
            <person name="Glass J.I."/>
            <person name="Rusch D."/>
            <person name="Podicherti R."/>
            <person name="Tsui H.-C.T."/>
            <person name="Winkler M.E."/>
        </authorList>
    </citation>
    <scope>NUCLEOTIDE SEQUENCE</scope>
    <source>
        <strain evidence="1">KNB</strain>
    </source>
</reference>
<sequence>MPVQTKAGTLDPKSFLMAVLNNPDADSKLRIDAARTLLPFMYSKIREASLCYIRTDFVTTAANLHPGFSAMLTAGTIGNGKRLQKNGQDMDNGNKV</sequence>
<organism evidence="1">
    <name type="scientific">Candidatus Nitrotoga fabula</name>
    <dbReference type="NCBI Taxonomy" id="2182327"/>
    <lineage>
        <taxon>Bacteria</taxon>
        <taxon>Pseudomonadati</taxon>
        <taxon>Pseudomonadota</taxon>
        <taxon>Betaproteobacteria</taxon>
        <taxon>Nitrosomonadales</taxon>
        <taxon>Gallionellaceae</taxon>
        <taxon>Candidatus Nitrotoga</taxon>
    </lineage>
</organism>